<dbReference type="InterPro" id="IPR000340">
    <property type="entry name" value="Dual-sp_phosphatase_cat-dom"/>
</dbReference>
<feature type="region of interest" description="Disordered" evidence="5">
    <location>
        <begin position="555"/>
        <end position="678"/>
    </location>
</feature>
<evidence type="ECO:0000256" key="1">
    <source>
        <dbReference type="ARBA" id="ARBA00008601"/>
    </source>
</evidence>
<dbReference type="VEuPathDB" id="VectorBase:ISCI021412"/>
<dbReference type="Gene3D" id="3.90.190.10">
    <property type="entry name" value="Protein tyrosine phosphatase superfamily"/>
    <property type="match status" value="1"/>
</dbReference>
<sequence>MLRLRWRRVAGFVDVCAAALVRGGRSAATLTHCSPPVYSSAVSVALSQASDPAAPCSRAPLWTPGPGLRKDANPSQGPGDALRVHGSPAEGAMDGPAVTSMEAPQLALLLHRDPGNLKEAIMPSVGPRQNRLASALEDKQLPAKLLVIDSRPFLEFNTCHIVGAVNICCSKIVKRRLQQDKVGVRELLQHACGDWGSGAPTVVVYDQGSWDPCAVGTDSFLGVLLLKLRPAFPKVALLAGGFEEFGGRYPSLCRDQRASSGPSLTSLSQPCLPTGHQGPTRILPFLYLGSQQDAQNQELLRDHNITYELNVSASCPKPEFIQETQFLRIPVNDNYSEKLMPHFAGACRFLDKVRESGGCVLVHCLAGISRSPTVAIAYVMRHLRLSSDDAYRYVKAKRPSISPNFNFLGQLLEWEKQLRRERVLGPCAPPCPASPSSGCPKRLYPPDTILGLPESLVTLGIPRSPSGVAAADLSPTSALARLSFDRSPAKRASYEVVRSQSCHLGWLGSGRQASVAPTADAFPVVLRRKASGRRDPNAHDSAYRSLTLDEVVELNQGCGPEPSRLPLPGSPLSPSESHFLQDFEEDVPGEDGCASSAPPWQSVSGRFSSSTELEGSHDSGVTSASSSSSWSRTFPEPPPAQPQSSSSSSSSLASQDDDDRPPEKVPPAHFHGPHALPRAQSCPVIQGWLRRTSSLDEFPEPPRLSQPRNRYSCGSLEYQLCEVWSQPHRSQAAEPQAPLCRSANMIQVS</sequence>
<evidence type="ECO:0000256" key="4">
    <source>
        <dbReference type="ARBA" id="ARBA00022912"/>
    </source>
</evidence>
<dbReference type="EC" id="3.1.3.48" evidence="2"/>
<dbReference type="InterPro" id="IPR036873">
    <property type="entry name" value="Rhodanese-like_dom_sf"/>
</dbReference>
<dbReference type="PROSITE" id="PS50056">
    <property type="entry name" value="TYR_PHOSPHATASE_2"/>
    <property type="match status" value="1"/>
</dbReference>
<feature type="region of interest" description="Disordered" evidence="5">
    <location>
        <begin position="62"/>
        <end position="86"/>
    </location>
</feature>
<evidence type="ECO:0000256" key="2">
    <source>
        <dbReference type="ARBA" id="ARBA00013064"/>
    </source>
</evidence>
<dbReference type="CDD" id="cd01446">
    <property type="entry name" value="DSP_MapKP"/>
    <property type="match status" value="1"/>
</dbReference>
<proteinExistence type="inferred from homology"/>
<dbReference type="AlphaFoldDB" id="A0A4D5RJU1"/>
<evidence type="ECO:0000256" key="5">
    <source>
        <dbReference type="SAM" id="MobiDB-lite"/>
    </source>
</evidence>
<reference evidence="9" key="1">
    <citation type="submission" date="2019-04" db="EMBL/GenBank/DDBJ databases">
        <title>An insight into the mialome of Ixodes scapularis.</title>
        <authorList>
            <person name="Ribeiro J.M."/>
            <person name="Mather T.N."/>
            <person name="Karim S."/>
        </authorList>
    </citation>
    <scope>NUCLEOTIDE SEQUENCE</scope>
</reference>
<dbReference type="OrthoDB" id="426001at2759"/>
<evidence type="ECO:0000259" key="6">
    <source>
        <dbReference type="PROSITE" id="PS50054"/>
    </source>
</evidence>
<name>A0A4D5RJU1_IXOSC</name>
<keyword evidence="4" id="KW-0904">Protein phosphatase</keyword>
<dbReference type="SUPFAM" id="SSF52821">
    <property type="entry name" value="Rhodanese/Cell cycle control phosphatase"/>
    <property type="match status" value="1"/>
</dbReference>
<evidence type="ECO:0000313" key="9">
    <source>
        <dbReference type="EMBL" id="MOY37432.1"/>
    </source>
</evidence>
<dbReference type="PROSITE" id="PS00383">
    <property type="entry name" value="TYR_PHOSPHATASE_1"/>
    <property type="match status" value="1"/>
</dbReference>
<evidence type="ECO:0000259" key="7">
    <source>
        <dbReference type="PROSITE" id="PS50056"/>
    </source>
</evidence>
<dbReference type="PROSITE" id="PS50206">
    <property type="entry name" value="RHODANESE_3"/>
    <property type="match status" value="1"/>
</dbReference>
<feature type="domain" description="Rhodanese" evidence="8">
    <location>
        <begin position="141"/>
        <end position="254"/>
    </location>
</feature>
<dbReference type="CDD" id="cd14568">
    <property type="entry name" value="DSP_MKP_classIII"/>
    <property type="match status" value="1"/>
</dbReference>
<keyword evidence="3" id="KW-0378">Hydrolase</keyword>
<feature type="compositionally biased region" description="Low complexity" evidence="5">
    <location>
        <begin position="642"/>
        <end position="654"/>
    </location>
</feature>
<dbReference type="PROSITE" id="PS50054">
    <property type="entry name" value="TYR_PHOSPHATASE_DUAL"/>
    <property type="match status" value="1"/>
</dbReference>
<dbReference type="VEuPathDB" id="VectorBase:ISCI007877"/>
<dbReference type="SMART" id="SM00450">
    <property type="entry name" value="RHOD"/>
    <property type="match status" value="1"/>
</dbReference>
<feature type="domain" description="Tyrosine specific protein phosphatases" evidence="7">
    <location>
        <begin position="341"/>
        <end position="401"/>
    </location>
</feature>
<dbReference type="Pfam" id="PF00782">
    <property type="entry name" value="DSPc"/>
    <property type="match status" value="1"/>
</dbReference>
<dbReference type="InterPro" id="IPR029021">
    <property type="entry name" value="Prot-tyrosine_phosphatase-like"/>
</dbReference>
<dbReference type="Gene3D" id="3.40.250.10">
    <property type="entry name" value="Rhodanese-like domain"/>
    <property type="match status" value="1"/>
</dbReference>
<dbReference type="FunFam" id="3.40.250.10:FF:000020">
    <property type="entry name" value="Dual specificity protein phosphatase 8"/>
    <property type="match status" value="1"/>
</dbReference>
<dbReference type="FunFam" id="3.90.190.10:FF:000208">
    <property type="entry name" value="Vh5 dual specificity phosphatase, putative"/>
    <property type="match status" value="1"/>
</dbReference>
<dbReference type="PANTHER" id="PTHR10159:SF533">
    <property type="entry name" value="TYROSINE-PROTEIN PHOSPHATASE VHP-1"/>
    <property type="match status" value="1"/>
</dbReference>
<dbReference type="VEuPathDB" id="VectorBase:ISCW011863"/>
<dbReference type="SMART" id="SM00195">
    <property type="entry name" value="DSPc"/>
    <property type="match status" value="1"/>
</dbReference>
<dbReference type="InterPro" id="IPR020422">
    <property type="entry name" value="TYR_PHOSPHATASE_DUAL_dom"/>
</dbReference>
<evidence type="ECO:0000259" key="8">
    <source>
        <dbReference type="PROSITE" id="PS50206"/>
    </source>
</evidence>
<dbReference type="EMBL" id="GHJT01003461">
    <property type="protein sequence ID" value="MOY37432.1"/>
    <property type="molecule type" value="Transcribed_RNA"/>
</dbReference>
<dbReference type="GO" id="GO:0004725">
    <property type="term" value="F:protein tyrosine phosphatase activity"/>
    <property type="evidence" value="ECO:0007669"/>
    <property type="project" value="UniProtKB-EC"/>
</dbReference>
<dbReference type="InterPro" id="IPR000387">
    <property type="entry name" value="Tyr_Pase_dom"/>
</dbReference>
<dbReference type="PRINTS" id="PR01764">
    <property type="entry name" value="MAPKPHPHTASE"/>
</dbReference>
<organism evidence="9">
    <name type="scientific">Ixodes scapularis</name>
    <name type="common">Black-legged tick</name>
    <name type="synonym">Deer tick</name>
    <dbReference type="NCBI Taxonomy" id="6945"/>
    <lineage>
        <taxon>Eukaryota</taxon>
        <taxon>Metazoa</taxon>
        <taxon>Ecdysozoa</taxon>
        <taxon>Arthropoda</taxon>
        <taxon>Chelicerata</taxon>
        <taxon>Arachnida</taxon>
        <taxon>Acari</taxon>
        <taxon>Parasitiformes</taxon>
        <taxon>Ixodida</taxon>
        <taxon>Ixodoidea</taxon>
        <taxon>Ixodidae</taxon>
        <taxon>Ixodinae</taxon>
        <taxon>Ixodes</taxon>
    </lineage>
</organism>
<comment type="similarity">
    <text evidence="1">Belongs to the protein-tyrosine phosphatase family. Non-receptor class dual specificity subfamily.</text>
</comment>
<dbReference type="SUPFAM" id="SSF52799">
    <property type="entry name" value="(Phosphotyrosine protein) phosphatases II"/>
    <property type="match status" value="1"/>
</dbReference>
<dbReference type="Pfam" id="PF00581">
    <property type="entry name" value="Rhodanese"/>
    <property type="match status" value="1"/>
</dbReference>
<dbReference type="PANTHER" id="PTHR10159">
    <property type="entry name" value="DUAL SPECIFICITY PROTEIN PHOSPHATASE"/>
    <property type="match status" value="1"/>
</dbReference>
<dbReference type="InterPro" id="IPR016130">
    <property type="entry name" value="Tyr_Pase_AS"/>
</dbReference>
<dbReference type="InterPro" id="IPR008343">
    <property type="entry name" value="MKP"/>
</dbReference>
<feature type="compositionally biased region" description="Low complexity" evidence="5">
    <location>
        <begin position="618"/>
        <end position="631"/>
    </location>
</feature>
<feature type="domain" description="Tyrosine-protein phosphatase" evidence="6">
    <location>
        <begin position="278"/>
        <end position="420"/>
    </location>
</feature>
<protein>
    <recommendedName>
        <fullName evidence="2">protein-tyrosine-phosphatase</fullName>
        <ecNumber evidence="2">3.1.3.48</ecNumber>
    </recommendedName>
</protein>
<dbReference type="VEuPathDB" id="VectorBase:ISCP_023723"/>
<feature type="compositionally biased region" description="Polar residues" evidence="5">
    <location>
        <begin position="598"/>
        <end position="613"/>
    </location>
</feature>
<dbReference type="GO" id="GO:0017017">
    <property type="term" value="F:MAP kinase tyrosine/serine/threonine phosphatase activity"/>
    <property type="evidence" value="ECO:0007669"/>
    <property type="project" value="InterPro"/>
</dbReference>
<evidence type="ECO:0000256" key="3">
    <source>
        <dbReference type="ARBA" id="ARBA00022801"/>
    </source>
</evidence>
<accession>A0A4D5RJU1</accession>
<dbReference type="InterPro" id="IPR001763">
    <property type="entry name" value="Rhodanese-like_dom"/>
</dbReference>